<organism evidence="2 3">
    <name type="scientific">Hespellia stercorisuis DSM 15480</name>
    <dbReference type="NCBI Taxonomy" id="1121950"/>
    <lineage>
        <taxon>Bacteria</taxon>
        <taxon>Bacillati</taxon>
        <taxon>Bacillota</taxon>
        <taxon>Clostridia</taxon>
        <taxon>Lachnospirales</taxon>
        <taxon>Lachnospiraceae</taxon>
        <taxon>Hespellia</taxon>
    </lineage>
</organism>
<dbReference type="CDD" id="cd01839">
    <property type="entry name" value="SGNH_arylesterase_like"/>
    <property type="match status" value="1"/>
</dbReference>
<evidence type="ECO:0000259" key="1">
    <source>
        <dbReference type="Pfam" id="PF13472"/>
    </source>
</evidence>
<keyword evidence="3" id="KW-1185">Reference proteome</keyword>
<dbReference type="InterPro" id="IPR036514">
    <property type="entry name" value="SGNH_hydro_sf"/>
</dbReference>
<dbReference type="SUPFAM" id="SSF52266">
    <property type="entry name" value="SGNH hydrolase"/>
    <property type="match status" value="1"/>
</dbReference>
<sequence>MTNVLCFGDSNTYGYIPDGSGRFSRSVRWTGLLQEMLGREYHIIEEGLCGRTTVFQDEIRFGRRGLDHIGVAVESHNPVDVLVIMLGTNDCKSRYAASAKLIARGVEEVAARAKCYASENMQILIVSPIQLKPGVGAEGFDMEFDVRSEEVSRKLAAEYARVAEKNGYAFLDAARVTEASEADREHLDAYGHRELAEAIARKLCS</sequence>
<dbReference type="AlphaFoldDB" id="A0A1M6PAY0"/>
<dbReference type="STRING" id="1121950.SAMN02745243_02070"/>
<name>A0A1M6PAY0_9FIRM</name>
<accession>A0A1M6PAY0</accession>
<dbReference type="Pfam" id="PF13472">
    <property type="entry name" value="Lipase_GDSL_2"/>
    <property type="match status" value="1"/>
</dbReference>
<evidence type="ECO:0000313" key="2">
    <source>
        <dbReference type="EMBL" id="SHK05088.1"/>
    </source>
</evidence>
<dbReference type="Proteomes" id="UP000184301">
    <property type="component" value="Unassembled WGS sequence"/>
</dbReference>
<dbReference type="InterPro" id="IPR013830">
    <property type="entry name" value="SGNH_hydro"/>
</dbReference>
<feature type="domain" description="SGNH hydrolase-type esterase" evidence="1">
    <location>
        <begin position="6"/>
        <end position="191"/>
    </location>
</feature>
<dbReference type="RefSeq" id="WP_073109667.1">
    <property type="nucleotide sequence ID" value="NZ_FQZY01000027.1"/>
</dbReference>
<dbReference type="Gene3D" id="3.40.50.1110">
    <property type="entry name" value="SGNH hydrolase"/>
    <property type="match status" value="1"/>
</dbReference>
<evidence type="ECO:0000313" key="3">
    <source>
        <dbReference type="Proteomes" id="UP000184301"/>
    </source>
</evidence>
<dbReference type="EMBL" id="FQZY01000027">
    <property type="protein sequence ID" value="SHK05088.1"/>
    <property type="molecule type" value="Genomic_DNA"/>
</dbReference>
<proteinExistence type="predicted"/>
<reference evidence="2 3" key="1">
    <citation type="submission" date="2016-11" db="EMBL/GenBank/DDBJ databases">
        <authorList>
            <person name="Jaros S."/>
            <person name="Januszkiewicz K."/>
            <person name="Wedrychowicz H."/>
        </authorList>
    </citation>
    <scope>NUCLEOTIDE SEQUENCE [LARGE SCALE GENOMIC DNA]</scope>
    <source>
        <strain evidence="2 3">DSM 15480</strain>
    </source>
</reference>
<gene>
    <name evidence="2" type="ORF">SAMN02745243_02070</name>
</gene>
<protein>
    <submittedName>
        <fullName evidence="2">Lysophospholipase L1</fullName>
    </submittedName>
</protein>
<dbReference type="OrthoDB" id="164654at2"/>